<dbReference type="GO" id="GO:0004115">
    <property type="term" value="F:3',5'-cyclic-AMP phosphodiesterase activity"/>
    <property type="evidence" value="ECO:0007669"/>
    <property type="project" value="InterPro"/>
</dbReference>
<feature type="domain" description="Metallo-beta-lactamase" evidence="1">
    <location>
        <begin position="16"/>
        <end position="221"/>
    </location>
</feature>
<gene>
    <name evidence="2" type="ORF">METEAL_03150</name>
</gene>
<dbReference type="AlphaFoldDB" id="A0AA48GEN4"/>
<dbReference type="InterPro" id="IPR036866">
    <property type="entry name" value="RibonucZ/Hydroxyglut_hydro"/>
</dbReference>
<evidence type="ECO:0000313" key="2">
    <source>
        <dbReference type="EMBL" id="BDU71141.1"/>
    </source>
</evidence>
<dbReference type="Proteomes" id="UP001238179">
    <property type="component" value="Chromosome"/>
</dbReference>
<dbReference type="GO" id="GO:0006198">
    <property type="term" value="P:cAMP catabolic process"/>
    <property type="evidence" value="ECO:0007669"/>
    <property type="project" value="InterPro"/>
</dbReference>
<dbReference type="SMART" id="SM00849">
    <property type="entry name" value="Lactamase_B"/>
    <property type="match status" value="1"/>
</dbReference>
<accession>A0AA48GEN4</accession>
<keyword evidence="3" id="KW-1185">Reference proteome</keyword>
<dbReference type="InterPro" id="IPR000396">
    <property type="entry name" value="Pdiesterase2"/>
</dbReference>
<dbReference type="GO" id="GO:0047555">
    <property type="term" value="F:3',5'-cyclic-GMP phosphodiesterase activity"/>
    <property type="evidence" value="ECO:0007669"/>
    <property type="project" value="TreeGrafter"/>
</dbReference>
<name>A0AA48GEN4_9BACT</name>
<dbReference type="SUPFAM" id="SSF56281">
    <property type="entry name" value="Metallo-hydrolase/oxidoreductase"/>
    <property type="match status" value="1"/>
</dbReference>
<dbReference type="PRINTS" id="PR00388">
    <property type="entry name" value="PDIESTERASE2"/>
</dbReference>
<organism evidence="2 3">
    <name type="scientific">Mesoterricola silvestris</name>
    <dbReference type="NCBI Taxonomy" id="2927979"/>
    <lineage>
        <taxon>Bacteria</taxon>
        <taxon>Pseudomonadati</taxon>
        <taxon>Acidobacteriota</taxon>
        <taxon>Holophagae</taxon>
        <taxon>Holophagales</taxon>
        <taxon>Holophagaceae</taxon>
        <taxon>Mesoterricola</taxon>
    </lineage>
</organism>
<dbReference type="KEGG" id="msil:METEAL_03150"/>
<dbReference type="CDD" id="cd07735">
    <property type="entry name" value="class_II_PDE_MBL-fold"/>
    <property type="match status" value="1"/>
</dbReference>
<protein>
    <submittedName>
        <fullName evidence="2">cAMP phosphodiesterase class-II:metallo-beta-lactamase superfamily protein</fullName>
    </submittedName>
</protein>
<reference evidence="3" key="1">
    <citation type="journal article" date="2023" name="Int. J. Syst. Evol. Microbiol.">
        <title>Mesoterricola silvestris gen. nov., sp. nov., Mesoterricola sediminis sp. nov., Geothrix oryzae sp. nov., Geothrix edaphica sp. nov., Geothrix rubra sp. nov., and Geothrix limicola sp. nov., six novel members of Acidobacteriota isolated from soils.</title>
        <authorList>
            <person name="Itoh H."/>
            <person name="Sugisawa Y."/>
            <person name="Mise K."/>
            <person name="Xu Z."/>
            <person name="Kuniyasu M."/>
            <person name="Ushijima N."/>
            <person name="Kawano K."/>
            <person name="Kobayashi E."/>
            <person name="Shiratori Y."/>
            <person name="Masuda Y."/>
            <person name="Senoo K."/>
        </authorList>
    </citation>
    <scope>NUCLEOTIDE SEQUENCE [LARGE SCALE GENOMIC DNA]</scope>
    <source>
        <strain evidence="3">W79</strain>
    </source>
</reference>
<sequence length="253" mass="28125">MELRVLGCSGGEAEGSRLTGLLVNGTVAIDAGSLTQALTLAEQVKVRQIFISHSHLDHICTLPFFTKNIFGHTQVPVEIHALPETLDALRRHLFNDELWPDFSVIPSPDNPIIRFSEIEPGRTYEVEGLRVTPIPVNHLVPCVGYRVEDDHSAFIFSSDTAATDRVYEEANATANLRLFITEASFPNAQAWLADAAKHLTPEKLGEELRKLKVDVPVGIYHLTPGDREVMLPELSALGDPRLTLLEQDARFEW</sequence>
<dbReference type="PANTHER" id="PTHR28283">
    <property type="entry name" value="3',5'-CYCLIC-NUCLEOTIDE PHOSPHODIESTERASE 1"/>
    <property type="match status" value="1"/>
</dbReference>
<dbReference type="Pfam" id="PF12706">
    <property type="entry name" value="Lactamase_B_2"/>
    <property type="match status" value="1"/>
</dbReference>
<dbReference type="GO" id="GO:1902660">
    <property type="term" value="P:negative regulation of glucose mediated signaling pathway"/>
    <property type="evidence" value="ECO:0007669"/>
    <property type="project" value="TreeGrafter"/>
</dbReference>
<evidence type="ECO:0000259" key="1">
    <source>
        <dbReference type="SMART" id="SM00849"/>
    </source>
</evidence>
<dbReference type="RefSeq" id="WP_316414027.1">
    <property type="nucleotide sequence ID" value="NZ_AP027080.1"/>
</dbReference>
<dbReference type="InterPro" id="IPR001279">
    <property type="entry name" value="Metallo-B-lactamas"/>
</dbReference>
<dbReference type="EMBL" id="AP027080">
    <property type="protein sequence ID" value="BDU71141.1"/>
    <property type="molecule type" value="Genomic_DNA"/>
</dbReference>
<dbReference type="Gene3D" id="3.60.15.10">
    <property type="entry name" value="Ribonuclease Z/Hydroxyacylglutathione hydrolase-like"/>
    <property type="match status" value="1"/>
</dbReference>
<evidence type="ECO:0000313" key="3">
    <source>
        <dbReference type="Proteomes" id="UP001238179"/>
    </source>
</evidence>
<dbReference type="PANTHER" id="PTHR28283:SF1">
    <property type="entry name" value="3',5'-CYCLIC-NUCLEOTIDE PHOSPHODIESTERASE 1"/>
    <property type="match status" value="1"/>
</dbReference>
<proteinExistence type="predicted"/>